<dbReference type="GO" id="GO:1990573">
    <property type="term" value="P:potassium ion import across plasma membrane"/>
    <property type="evidence" value="ECO:0007669"/>
    <property type="project" value="TreeGrafter"/>
</dbReference>
<dbReference type="GO" id="GO:0045202">
    <property type="term" value="C:synapse"/>
    <property type="evidence" value="ECO:0007669"/>
    <property type="project" value="GOC"/>
</dbReference>
<feature type="region of interest" description="Disordered" evidence="5">
    <location>
        <begin position="1"/>
        <end position="44"/>
    </location>
</feature>
<dbReference type="InterPro" id="IPR004842">
    <property type="entry name" value="SLC12A_fam"/>
</dbReference>
<dbReference type="GO" id="GO:0005886">
    <property type="term" value="C:plasma membrane"/>
    <property type="evidence" value="ECO:0007669"/>
    <property type="project" value="TreeGrafter"/>
</dbReference>
<sequence>MSAESRFMVSKAQNSTMETTGTSYGSTDPEAGEPMNQTSPTSDKIPDQNYSHDLYLYTDDITERPKVSSMLKSMVNYSATISAAPADPDAKTTKPRNAQMGTLVGVYLPCLQNIFGVLLFIRMSWIVGTAGIVQGFLVVFMCCCTTFLTSISMSAVATNGVIPAGGSYYMISRALGPEFGGAVGILFYLGTTVAGSMYIIGAIEILLLYIAPGMALLGDITSDAELKFHNFRIYGTVLLFIITVIIFGGVRLVNKFAAVALACVLLSILAVYVGIFYNVGGNDRLQMCFLGHRLLVEDKLGNYTCSNLLKMEGPLIEQFCHAGINDNCTDYLTHHDLSSRAGIRGLSSNAFIENLKTSFTEDAGRYITDTDDPADYGNLGEDPLNYMIIAVLPRRHQ</sequence>
<dbReference type="GO" id="GO:0006884">
    <property type="term" value="P:cell volume homeostasis"/>
    <property type="evidence" value="ECO:0007669"/>
    <property type="project" value="TreeGrafter"/>
</dbReference>
<organism evidence="8">
    <name type="scientific">Notodromas monacha</name>
    <dbReference type="NCBI Taxonomy" id="399045"/>
    <lineage>
        <taxon>Eukaryota</taxon>
        <taxon>Metazoa</taxon>
        <taxon>Ecdysozoa</taxon>
        <taxon>Arthropoda</taxon>
        <taxon>Crustacea</taxon>
        <taxon>Oligostraca</taxon>
        <taxon>Ostracoda</taxon>
        <taxon>Podocopa</taxon>
        <taxon>Podocopida</taxon>
        <taxon>Cypridocopina</taxon>
        <taxon>Cypridoidea</taxon>
        <taxon>Cyprididae</taxon>
        <taxon>Notodromas</taxon>
    </lineage>
</organism>
<dbReference type="Pfam" id="PF00324">
    <property type="entry name" value="AA_permease"/>
    <property type="match status" value="1"/>
</dbReference>
<feature type="domain" description="Amino acid permease/ SLC12A" evidence="7">
    <location>
        <begin position="106"/>
        <end position="283"/>
    </location>
</feature>
<evidence type="ECO:0000313" key="9">
    <source>
        <dbReference type="Proteomes" id="UP000678499"/>
    </source>
</evidence>
<proteinExistence type="predicted"/>
<evidence type="ECO:0000256" key="2">
    <source>
        <dbReference type="ARBA" id="ARBA00022692"/>
    </source>
</evidence>
<protein>
    <recommendedName>
        <fullName evidence="7">Amino acid permease/ SLC12A domain-containing protein</fullName>
    </recommendedName>
</protein>
<dbReference type="OrthoDB" id="2020542at2759"/>
<feature type="transmembrane region" description="Helical" evidence="6">
    <location>
        <begin position="168"/>
        <end position="189"/>
    </location>
</feature>
<dbReference type="AlphaFoldDB" id="A0A7R9GHT0"/>
<dbReference type="Proteomes" id="UP000678499">
    <property type="component" value="Unassembled WGS sequence"/>
</dbReference>
<evidence type="ECO:0000256" key="3">
    <source>
        <dbReference type="ARBA" id="ARBA00022989"/>
    </source>
</evidence>
<keyword evidence="4 6" id="KW-0472">Membrane</keyword>
<dbReference type="GO" id="GO:0055075">
    <property type="term" value="P:potassium ion homeostasis"/>
    <property type="evidence" value="ECO:0007669"/>
    <property type="project" value="TreeGrafter"/>
</dbReference>
<gene>
    <name evidence="8" type="ORF">NMOB1V02_LOCUS10694</name>
</gene>
<evidence type="ECO:0000256" key="5">
    <source>
        <dbReference type="SAM" id="MobiDB-lite"/>
    </source>
</evidence>
<feature type="transmembrane region" description="Helical" evidence="6">
    <location>
        <begin position="231"/>
        <end position="250"/>
    </location>
</feature>
<feature type="transmembrane region" description="Helical" evidence="6">
    <location>
        <begin position="104"/>
        <end position="126"/>
    </location>
</feature>
<keyword evidence="9" id="KW-1185">Reference proteome</keyword>
<feature type="transmembrane region" description="Helical" evidence="6">
    <location>
        <begin position="256"/>
        <end position="277"/>
    </location>
</feature>
<name>A0A7R9GHT0_9CRUS</name>
<dbReference type="GO" id="GO:0055064">
    <property type="term" value="P:chloride ion homeostasis"/>
    <property type="evidence" value="ECO:0007669"/>
    <property type="project" value="TreeGrafter"/>
</dbReference>
<keyword evidence="2 6" id="KW-0812">Transmembrane</keyword>
<evidence type="ECO:0000256" key="1">
    <source>
        <dbReference type="ARBA" id="ARBA00004141"/>
    </source>
</evidence>
<evidence type="ECO:0000256" key="4">
    <source>
        <dbReference type="ARBA" id="ARBA00023136"/>
    </source>
</evidence>
<evidence type="ECO:0000256" key="6">
    <source>
        <dbReference type="SAM" id="Phobius"/>
    </source>
</evidence>
<comment type="subcellular location">
    <subcellularLocation>
        <location evidence="1">Membrane</location>
        <topology evidence="1">Multi-pass membrane protein</topology>
    </subcellularLocation>
</comment>
<dbReference type="InterPro" id="IPR004841">
    <property type="entry name" value="AA-permease/SLC12A_dom"/>
</dbReference>
<dbReference type="PANTHER" id="PTHR11827">
    <property type="entry name" value="SOLUTE CARRIER FAMILY 12, CATION COTRANSPORTERS"/>
    <property type="match status" value="1"/>
</dbReference>
<dbReference type="GO" id="GO:0007268">
    <property type="term" value="P:chemical synaptic transmission"/>
    <property type="evidence" value="ECO:0007669"/>
    <property type="project" value="TreeGrafter"/>
</dbReference>
<dbReference type="EMBL" id="OA886805">
    <property type="protein sequence ID" value="CAD7283076.1"/>
    <property type="molecule type" value="Genomic_DNA"/>
</dbReference>
<dbReference type="Gene3D" id="1.20.1740.10">
    <property type="entry name" value="Amino acid/polyamine transporter I"/>
    <property type="match status" value="1"/>
</dbReference>
<dbReference type="GO" id="GO:0015379">
    <property type="term" value="F:potassium:chloride symporter activity"/>
    <property type="evidence" value="ECO:0007669"/>
    <property type="project" value="TreeGrafter"/>
</dbReference>
<feature type="compositionally biased region" description="Polar residues" evidence="5">
    <location>
        <begin position="11"/>
        <end position="26"/>
    </location>
</feature>
<reference evidence="8" key="1">
    <citation type="submission" date="2020-11" db="EMBL/GenBank/DDBJ databases">
        <authorList>
            <person name="Tran Van P."/>
        </authorList>
    </citation>
    <scope>NUCLEOTIDE SEQUENCE</scope>
</reference>
<keyword evidence="3 6" id="KW-1133">Transmembrane helix</keyword>
<feature type="transmembrane region" description="Helical" evidence="6">
    <location>
        <begin position="195"/>
        <end position="219"/>
    </location>
</feature>
<dbReference type="PANTHER" id="PTHR11827:SF73">
    <property type="entry name" value="KAZACHOC, ISOFORM G"/>
    <property type="match status" value="1"/>
</dbReference>
<evidence type="ECO:0000259" key="7">
    <source>
        <dbReference type="Pfam" id="PF00324"/>
    </source>
</evidence>
<feature type="transmembrane region" description="Helical" evidence="6">
    <location>
        <begin position="132"/>
        <end position="156"/>
    </location>
</feature>
<dbReference type="EMBL" id="CAJPEX010004768">
    <property type="protein sequence ID" value="CAG0923228.1"/>
    <property type="molecule type" value="Genomic_DNA"/>
</dbReference>
<accession>A0A7R9GHT0</accession>
<evidence type="ECO:0000313" key="8">
    <source>
        <dbReference type="EMBL" id="CAD7283076.1"/>
    </source>
</evidence>